<protein>
    <submittedName>
        <fullName evidence="2">GNAT family protein</fullName>
        <ecNumber evidence="2">2.-.-.-</ecNumber>
    </submittedName>
</protein>
<dbReference type="InterPro" id="IPR016181">
    <property type="entry name" value="Acyl_CoA_acyltransferase"/>
</dbReference>
<dbReference type="Pfam" id="PF13302">
    <property type="entry name" value="Acetyltransf_3"/>
    <property type="match status" value="1"/>
</dbReference>
<dbReference type="PANTHER" id="PTHR43415">
    <property type="entry name" value="SPERMIDINE N(1)-ACETYLTRANSFERASE"/>
    <property type="match status" value="1"/>
</dbReference>
<feature type="domain" description="N-acetyltransferase" evidence="1">
    <location>
        <begin position="8"/>
        <end position="164"/>
    </location>
</feature>
<name>A0ABZ2NCY1_9BACI</name>
<dbReference type="CDD" id="cd04301">
    <property type="entry name" value="NAT_SF"/>
    <property type="match status" value="1"/>
</dbReference>
<proteinExistence type="predicted"/>
<gene>
    <name evidence="2" type="ORF">WCV65_12805</name>
</gene>
<evidence type="ECO:0000259" key="1">
    <source>
        <dbReference type="PROSITE" id="PS51186"/>
    </source>
</evidence>
<dbReference type="PROSITE" id="PS51186">
    <property type="entry name" value="GNAT"/>
    <property type="match status" value="1"/>
</dbReference>
<dbReference type="Gene3D" id="3.40.630.30">
    <property type="match status" value="1"/>
</dbReference>
<dbReference type="SUPFAM" id="SSF55729">
    <property type="entry name" value="Acyl-CoA N-acyltransferases (Nat)"/>
    <property type="match status" value="1"/>
</dbReference>
<dbReference type="EC" id="2.-.-.-" evidence="2"/>
<organism evidence="2 3">
    <name type="scientific">Metabacillus sediminis</name>
    <dbReference type="NCBI Taxonomy" id="3117746"/>
    <lineage>
        <taxon>Bacteria</taxon>
        <taxon>Bacillati</taxon>
        <taxon>Bacillota</taxon>
        <taxon>Bacilli</taxon>
        <taxon>Bacillales</taxon>
        <taxon>Bacillaceae</taxon>
        <taxon>Metabacillus</taxon>
    </lineage>
</organism>
<sequence>MIDLFTGTAISLAAPRSSDIEEMKTWRNSHYLRMVDTDYAFPKVPESPSKALEFRIRTNEEDQLLGFAALHSIEWNNQCALLAIGIGEEEHRGKGYGAEALQLLLQYAFYELNLNRVGLDVISYNEPAIRTYRKAGFKEEGRLRETVLRDGKAFDRIVMGILRREWVALQAE</sequence>
<reference evidence="2 3" key="1">
    <citation type="submission" date="2024-02" db="EMBL/GenBank/DDBJ databases">
        <title>Seven novel Bacillus-like species.</title>
        <authorList>
            <person name="Liu G."/>
        </authorList>
    </citation>
    <scope>NUCLEOTIDE SEQUENCE [LARGE SCALE GENOMIC DNA]</scope>
    <source>
        <strain evidence="2 3">FJAT-52054</strain>
    </source>
</reference>
<accession>A0ABZ2NCY1</accession>
<dbReference type="RefSeq" id="WP_035404167.1">
    <property type="nucleotide sequence ID" value="NZ_CP147407.1"/>
</dbReference>
<dbReference type="InterPro" id="IPR000182">
    <property type="entry name" value="GNAT_dom"/>
</dbReference>
<dbReference type="GO" id="GO:0016740">
    <property type="term" value="F:transferase activity"/>
    <property type="evidence" value="ECO:0007669"/>
    <property type="project" value="UniProtKB-KW"/>
</dbReference>
<dbReference type="EMBL" id="CP147407">
    <property type="protein sequence ID" value="WXB95447.1"/>
    <property type="molecule type" value="Genomic_DNA"/>
</dbReference>
<dbReference type="Proteomes" id="UP001377337">
    <property type="component" value="Chromosome"/>
</dbReference>
<keyword evidence="2" id="KW-0808">Transferase</keyword>
<dbReference type="PANTHER" id="PTHR43415:SF5">
    <property type="entry name" value="ACETYLTRANSFERASE"/>
    <property type="match status" value="1"/>
</dbReference>
<evidence type="ECO:0000313" key="2">
    <source>
        <dbReference type="EMBL" id="WXB95447.1"/>
    </source>
</evidence>
<keyword evidence="3" id="KW-1185">Reference proteome</keyword>
<evidence type="ECO:0000313" key="3">
    <source>
        <dbReference type="Proteomes" id="UP001377337"/>
    </source>
</evidence>